<evidence type="ECO:0000313" key="3">
    <source>
        <dbReference type="Proteomes" id="UP000000702"/>
    </source>
</evidence>
<feature type="transmembrane region" description="Helical" evidence="1">
    <location>
        <begin position="81"/>
        <end position="102"/>
    </location>
</feature>
<comment type="caution">
    <text evidence="2">The sequence shown here is derived from an EMBL/GenBank/DDBJ whole genome shotgun (WGS) entry which is preliminary data.</text>
</comment>
<evidence type="ECO:0000313" key="2">
    <source>
        <dbReference type="EMBL" id="CCD12213.1"/>
    </source>
</evidence>
<keyword evidence="1" id="KW-0812">Transmembrane</keyword>
<keyword evidence="1" id="KW-0472">Membrane</keyword>
<evidence type="ECO:0000256" key="1">
    <source>
        <dbReference type="SAM" id="Phobius"/>
    </source>
</evidence>
<name>F9W4W6_TRYCI</name>
<keyword evidence="3" id="KW-1185">Reference proteome</keyword>
<feature type="transmembrane region" description="Helical" evidence="1">
    <location>
        <begin position="6"/>
        <end position="25"/>
    </location>
</feature>
<reference evidence="2 3" key="2">
    <citation type="journal article" date="2012" name="Proc. Natl. Acad. Sci. U.S.A.">
        <title>Antigenic diversity is generated by distinct evolutionary mechanisms in African trypanosome species.</title>
        <authorList>
            <person name="Jackson A.P."/>
            <person name="Berry A."/>
            <person name="Aslett M."/>
            <person name="Allison H.C."/>
            <person name="Burton P."/>
            <person name="Vavrova-Anderson J."/>
            <person name="Brown R."/>
            <person name="Browne H."/>
            <person name="Corton N."/>
            <person name="Hauser H."/>
            <person name="Gamble J."/>
            <person name="Gilderthorp R."/>
            <person name="Marcello L."/>
            <person name="McQuillan J."/>
            <person name="Otto T.D."/>
            <person name="Quail M.A."/>
            <person name="Sanders M.J."/>
            <person name="van Tonder A."/>
            <person name="Ginger M.L."/>
            <person name="Field M.C."/>
            <person name="Barry J.D."/>
            <person name="Hertz-Fowler C."/>
            <person name="Berriman M."/>
        </authorList>
    </citation>
    <scope>NUCLEOTIDE SEQUENCE [LARGE SCALE GENOMIC DNA]</scope>
    <source>
        <strain evidence="2 3">IL3000</strain>
    </source>
</reference>
<organism evidence="2 3">
    <name type="scientific">Trypanosoma congolense (strain IL3000)</name>
    <dbReference type="NCBI Taxonomy" id="1068625"/>
    <lineage>
        <taxon>Eukaryota</taxon>
        <taxon>Discoba</taxon>
        <taxon>Euglenozoa</taxon>
        <taxon>Kinetoplastea</taxon>
        <taxon>Metakinetoplastina</taxon>
        <taxon>Trypanosomatida</taxon>
        <taxon>Trypanosomatidae</taxon>
        <taxon>Trypanosoma</taxon>
        <taxon>Nannomonas</taxon>
    </lineage>
</organism>
<protein>
    <submittedName>
        <fullName evidence="2">Uncharacterized protein</fullName>
    </submittedName>
</protein>
<feature type="transmembrane region" description="Helical" evidence="1">
    <location>
        <begin position="46"/>
        <end position="69"/>
    </location>
</feature>
<sequence length="127" mass="14351">MTLFPFHVLFLVFIIVIGMLSHMSFSRLDSVLFDCHSLRYFFHLSVLLVGINSSIIGYCIVALFFTSLVVTSLPSAGSASLFVLCSYLAFQIYVFDFCLCLVEKLFARPIELSTQLILSINMLNLYV</sequence>
<dbReference type="EMBL" id="CAEQ01000623">
    <property type="protein sequence ID" value="CCD12213.1"/>
    <property type="molecule type" value="Genomic_DNA"/>
</dbReference>
<dbReference type="AlphaFoldDB" id="F9W4W6"/>
<reference evidence="3" key="1">
    <citation type="submission" date="2011-07" db="EMBL/GenBank/DDBJ databases">
        <title>Divergent evolution of antigenic variation in African trypanosomes.</title>
        <authorList>
            <person name="Jackson A.P."/>
            <person name="Berry A."/>
            <person name="Allison H.C."/>
            <person name="Burton P."/>
            <person name="Anderson J."/>
            <person name="Aslett M."/>
            <person name="Brown R."/>
            <person name="Corton N."/>
            <person name="Harris D."/>
            <person name="Hauser H."/>
            <person name="Gamble J."/>
            <person name="Gilderthorp R."/>
            <person name="McQuillan J."/>
            <person name="Quail M.A."/>
            <person name="Sanders M."/>
            <person name="Van Tonder A."/>
            <person name="Ginger M.L."/>
            <person name="Donelson J.E."/>
            <person name="Field M.C."/>
            <person name="Barry J.D."/>
            <person name="Berriman M."/>
            <person name="Hertz-Fowler C."/>
        </authorList>
    </citation>
    <scope>NUCLEOTIDE SEQUENCE [LARGE SCALE GENOMIC DNA]</scope>
    <source>
        <strain evidence="3">IL3000</strain>
    </source>
</reference>
<gene>
    <name evidence="2" type="ORF">TCIL3000_0_31170</name>
</gene>
<proteinExistence type="predicted"/>
<dbReference type="Proteomes" id="UP000000702">
    <property type="component" value="Unassembled WGS sequence"/>
</dbReference>
<accession>F9W4W6</accession>
<keyword evidence="1" id="KW-1133">Transmembrane helix</keyword>